<dbReference type="PANTHER" id="PTHR43685">
    <property type="entry name" value="GLYCOSYLTRANSFERASE"/>
    <property type="match status" value="1"/>
</dbReference>
<protein>
    <submittedName>
        <fullName evidence="2">Succinoglycan biosynthesis protein ExoW</fullName>
    </submittedName>
</protein>
<evidence type="ECO:0000313" key="2">
    <source>
        <dbReference type="EMBL" id="TDY03760.1"/>
    </source>
</evidence>
<evidence type="ECO:0000313" key="3">
    <source>
        <dbReference type="Proteomes" id="UP000294914"/>
    </source>
</evidence>
<dbReference type="InterPro" id="IPR050834">
    <property type="entry name" value="Glycosyltransf_2"/>
</dbReference>
<comment type="caution">
    <text evidence="2">The sequence shown here is derived from an EMBL/GenBank/DDBJ whole genome shotgun (WGS) entry which is preliminary data.</text>
</comment>
<dbReference type="Proteomes" id="UP000294914">
    <property type="component" value="Unassembled WGS sequence"/>
</dbReference>
<gene>
    <name evidence="2" type="ORF">EDC23_0130</name>
</gene>
<sequence length="332" mass="37572">MMSNSSTPEIAVIIPFYQRETGLLTQCVRSILEQPGGVDCQIIVVDDESPIPADQELARFLPDAGDRLRIIHQPNAGPGAARNTGLDNVPPGTPYVTFLDSDDQWTGPFLSDAVAALEQGYDLFMGNSTRVGSETSRFEWDKNPVLNIHPADHKTIDPERALYEYQGDFFDLLIRRSNIIGPTTMAYRFDRFAAVRFDPTIYNGQDRLFKLTLGQDFQRVAFSPKLYAYEGEGINIFDKSQWGTAGSIRLLSSYIRLSRRILATIRLNPEQRAYVRHQLADSRRSFALSIPHLLKKGVSIDWRRVMATFREDPLCAMLFLPNLARGFLAKRH</sequence>
<dbReference type="Gene3D" id="3.90.550.10">
    <property type="entry name" value="Spore Coat Polysaccharide Biosynthesis Protein SpsA, Chain A"/>
    <property type="match status" value="1"/>
</dbReference>
<proteinExistence type="predicted"/>
<dbReference type="EMBL" id="SOQX01000001">
    <property type="protein sequence ID" value="TDY03760.1"/>
    <property type="molecule type" value="Genomic_DNA"/>
</dbReference>
<dbReference type="InterPro" id="IPR001173">
    <property type="entry name" value="Glyco_trans_2-like"/>
</dbReference>
<dbReference type="CDD" id="cd00761">
    <property type="entry name" value="Glyco_tranf_GTA_type"/>
    <property type="match status" value="1"/>
</dbReference>
<dbReference type="Pfam" id="PF00535">
    <property type="entry name" value="Glycos_transf_2"/>
    <property type="match status" value="1"/>
</dbReference>
<dbReference type="SUPFAM" id="SSF53448">
    <property type="entry name" value="Nucleotide-diphospho-sugar transferases"/>
    <property type="match status" value="1"/>
</dbReference>
<feature type="domain" description="Glycosyltransferase 2-like" evidence="1">
    <location>
        <begin position="12"/>
        <end position="153"/>
    </location>
</feature>
<reference evidence="2 3" key="1">
    <citation type="submission" date="2019-03" db="EMBL/GenBank/DDBJ databases">
        <title>Genomic Encyclopedia of Type Strains, Phase IV (KMG-IV): sequencing the most valuable type-strain genomes for metagenomic binning, comparative biology and taxonomic classification.</title>
        <authorList>
            <person name="Goeker M."/>
        </authorList>
    </citation>
    <scope>NUCLEOTIDE SEQUENCE [LARGE SCALE GENOMIC DNA]</scope>
    <source>
        <strain evidence="2 3">DSM 16326</strain>
    </source>
</reference>
<dbReference type="InterPro" id="IPR029044">
    <property type="entry name" value="Nucleotide-diphossugar_trans"/>
</dbReference>
<keyword evidence="3" id="KW-1185">Reference proteome</keyword>
<dbReference type="PANTHER" id="PTHR43685:SF2">
    <property type="entry name" value="GLYCOSYLTRANSFERASE 2-LIKE DOMAIN-CONTAINING PROTEIN"/>
    <property type="match status" value="1"/>
</dbReference>
<organism evidence="2 3">
    <name type="scientific">Thiohalophilus thiocyanatoxydans</name>
    <dbReference type="NCBI Taxonomy" id="381308"/>
    <lineage>
        <taxon>Bacteria</taxon>
        <taxon>Pseudomonadati</taxon>
        <taxon>Pseudomonadota</taxon>
        <taxon>Gammaproteobacteria</taxon>
        <taxon>Thiohalomonadales</taxon>
        <taxon>Thiohalophilaceae</taxon>
        <taxon>Thiohalophilus</taxon>
    </lineage>
</organism>
<accession>A0A4R8IW70</accession>
<name>A0A4R8IW70_9GAMM</name>
<evidence type="ECO:0000259" key="1">
    <source>
        <dbReference type="Pfam" id="PF00535"/>
    </source>
</evidence>
<dbReference type="AlphaFoldDB" id="A0A4R8IW70"/>